<name>A0A6J5NGH7_9CAUD</name>
<evidence type="ECO:0000313" key="1">
    <source>
        <dbReference type="EMBL" id="CAB4156315.1"/>
    </source>
</evidence>
<dbReference type="EMBL" id="LR796641">
    <property type="protein sequence ID" value="CAB4156315.1"/>
    <property type="molecule type" value="Genomic_DNA"/>
</dbReference>
<proteinExistence type="predicted"/>
<organism evidence="1">
    <name type="scientific">uncultured Caudovirales phage</name>
    <dbReference type="NCBI Taxonomy" id="2100421"/>
    <lineage>
        <taxon>Viruses</taxon>
        <taxon>Duplodnaviria</taxon>
        <taxon>Heunggongvirae</taxon>
        <taxon>Uroviricota</taxon>
        <taxon>Caudoviricetes</taxon>
        <taxon>Peduoviridae</taxon>
        <taxon>Maltschvirus</taxon>
        <taxon>Maltschvirus maltsch</taxon>
    </lineage>
</organism>
<gene>
    <name evidence="1" type="ORF">UFOVP668_48</name>
</gene>
<reference evidence="1" key="1">
    <citation type="submission" date="2020-04" db="EMBL/GenBank/DDBJ databases">
        <authorList>
            <person name="Chiriac C."/>
            <person name="Salcher M."/>
            <person name="Ghai R."/>
            <person name="Kavagutti S V."/>
        </authorList>
    </citation>
    <scope>NUCLEOTIDE SEQUENCE</scope>
</reference>
<accession>A0A6J5NGH7</accession>
<sequence>MNDNIVVPLKWLKMTVTLQSYENEQTKQIAEKELKSRIAEMGAKLHNIEWHTYLGENVANCFVTYYEVPNE</sequence>
<protein>
    <submittedName>
        <fullName evidence="1">Uncharacterized protein</fullName>
    </submittedName>
</protein>